<organism evidence="5 6">
    <name type="scientific">Cellulomonas shaoxiangyii</name>
    <dbReference type="NCBI Taxonomy" id="2566013"/>
    <lineage>
        <taxon>Bacteria</taxon>
        <taxon>Bacillati</taxon>
        <taxon>Actinomycetota</taxon>
        <taxon>Actinomycetes</taxon>
        <taxon>Micrococcales</taxon>
        <taxon>Cellulomonadaceae</taxon>
        <taxon>Cellulomonas</taxon>
    </lineage>
</organism>
<dbReference type="PROSITE" id="PS51186">
    <property type="entry name" value="GNAT"/>
    <property type="match status" value="1"/>
</dbReference>
<dbReference type="InterPro" id="IPR050832">
    <property type="entry name" value="Bact_Acetyltransf"/>
</dbReference>
<sequence>MRPGIQVRPAQAPDLDALVDLCLEARAEAGVGAQLCSDDRGRLREQLSALGSVEGGAVLVATCDGAPAGLLLCRLMGPGLFTDAAVLALEAVFVRPELRRRGIGHALLAAVTALADEAGAADVYASPLPGARGMQRFLARVGFAPAAAHRHVSTAVLQRRLHQDAGALVGARGAAARGLEDLIERRRRARGRAAAEPPGDVRQARSMSMHVRRAVQTRRPSGSSTTTS</sequence>
<feature type="domain" description="N-acetyltransferase" evidence="4">
    <location>
        <begin position="5"/>
        <end position="162"/>
    </location>
</feature>
<evidence type="ECO:0000313" key="6">
    <source>
        <dbReference type="Proteomes" id="UP000296469"/>
    </source>
</evidence>
<dbReference type="PANTHER" id="PTHR43877">
    <property type="entry name" value="AMINOALKYLPHOSPHONATE N-ACETYLTRANSFERASE-RELATED-RELATED"/>
    <property type="match status" value="1"/>
</dbReference>
<dbReference type="InterPro" id="IPR016181">
    <property type="entry name" value="Acyl_CoA_acyltransferase"/>
</dbReference>
<feature type="compositionally biased region" description="Low complexity" evidence="3">
    <location>
        <begin position="217"/>
        <end position="228"/>
    </location>
</feature>
<keyword evidence="1 5" id="KW-0808">Transferase</keyword>
<reference evidence="5 6" key="1">
    <citation type="submission" date="2019-04" db="EMBL/GenBank/DDBJ databases">
        <title>Isolation and identification of Cellulomonas shaoxiangyii sp. Nov. isolated from feces of the Tibetan antelopes (Pantholops hodgsonii) in the Qinghai-Tibet plateau of China.</title>
        <authorList>
            <person name="Tian Z."/>
        </authorList>
    </citation>
    <scope>NUCLEOTIDE SEQUENCE [LARGE SCALE GENOMIC DNA]</scope>
    <source>
        <strain evidence="5 6">Z28</strain>
    </source>
</reference>
<keyword evidence="2" id="KW-0012">Acyltransferase</keyword>
<evidence type="ECO:0000256" key="1">
    <source>
        <dbReference type="ARBA" id="ARBA00022679"/>
    </source>
</evidence>
<dbReference type="Pfam" id="PF00583">
    <property type="entry name" value="Acetyltransf_1"/>
    <property type="match status" value="1"/>
</dbReference>
<evidence type="ECO:0000313" key="5">
    <source>
        <dbReference type="EMBL" id="QCB93486.1"/>
    </source>
</evidence>
<gene>
    <name evidence="5" type="ORF">E5225_07850</name>
</gene>
<evidence type="ECO:0000256" key="3">
    <source>
        <dbReference type="SAM" id="MobiDB-lite"/>
    </source>
</evidence>
<dbReference type="EMBL" id="CP039291">
    <property type="protein sequence ID" value="QCB93486.1"/>
    <property type="molecule type" value="Genomic_DNA"/>
</dbReference>
<dbReference type="InterPro" id="IPR000182">
    <property type="entry name" value="GNAT_dom"/>
</dbReference>
<dbReference type="CDD" id="cd04301">
    <property type="entry name" value="NAT_SF"/>
    <property type="match status" value="1"/>
</dbReference>
<dbReference type="GO" id="GO:0016747">
    <property type="term" value="F:acyltransferase activity, transferring groups other than amino-acyl groups"/>
    <property type="evidence" value="ECO:0007669"/>
    <property type="project" value="InterPro"/>
</dbReference>
<dbReference type="Gene3D" id="3.40.630.30">
    <property type="match status" value="1"/>
</dbReference>
<accession>A0A4P7SK30</accession>
<proteinExistence type="predicted"/>
<feature type="region of interest" description="Disordered" evidence="3">
    <location>
        <begin position="189"/>
        <end position="228"/>
    </location>
</feature>
<dbReference type="AlphaFoldDB" id="A0A4P7SK30"/>
<keyword evidence="6" id="KW-1185">Reference proteome</keyword>
<evidence type="ECO:0000256" key="2">
    <source>
        <dbReference type="ARBA" id="ARBA00023315"/>
    </source>
</evidence>
<dbReference type="OrthoDB" id="5192872at2"/>
<name>A0A4P7SK30_9CELL</name>
<protein>
    <submittedName>
        <fullName evidence="5">GNAT family N-acetyltransferase</fullName>
    </submittedName>
</protein>
<dbReference type="Proteomes" id="UP000296469">
    <property type="component" value="Chromosome"/>
</dbReference>
<evidence type="ECO:0000259" key="4">
    <source>
        <dbReference type="PROSITE" id="PS51186"/>
    </source>
</evidence>
<dbReference type="PANTHER" id="PTHR43877:SF1">
    <property type="entry name" value="ACETYLTRANSFERASE"/>
    <property type="match status" value="1"/>
</dbReference>
<dbReference type="SUPFAM" id="SSF55729">
    <property type="entry name" value="Acyl-CoA N-acyltransferases (Nat)"/>
    <property type="match status" value="1"/>
</dbReference>
<dbReference type="RefSeq" id="WP_135971757.1">
    <property type="nucleotide sequence ID" value="NZ_CP039291.1"/>
</dbReference>
<dbReference type="KEGG" id="celz:E5225_07850"/>